<feature type="transmembrane region" description="Helical" evidence="6">
    <location>
        <begin position="112"/>
        <end position="132"/>
    </location>
</feature>
<feature type="transmembrane region" description="Helical" evidence="6">
    <location>
        <begin position="189"/>
        <end position="212"/>
    </location>
</feature>
<feature type="domain" description="Cation/H+ exchanger transmembrane" evidence="7">
    <location>
        <begin position="41"/>
        <end position="421"/>
    </location>
</feature>
<feature type="compositionally biased region" description="Low complexity" evidence="5">
    <location>
        <begin position="533"/>
        <end position="551"/>
    </location>
</feature>
<dbReference type="Gene3D" id="1.20.1530.20">
    <property type="match status" value="1"/>
</dbReference>
<feature type="transmembrane region" description="Helical" evidence="6">
    <location>
        <begin position="152"/>
        <end position="177"/>
    </location>
</feature>
<feature type="compositionally biased region" description="Acidic residues" evidence="5">
    <location>
        <begin position="612"/>
        <end position="622"/>
    </location>
</feature>
<dbReference type="Pfam" id="PF00999">
    <property type="entry name" value="Na_H_Exchanger"/>
    <property type="match status" value="1"/>
</dbReference>
<evidence type="ECO:0000256" key="2">
    <source>
        <dbReference type="ARBA" id="ARBA00022692"/>
    </source>
</evidence>
<protein>
    <recommendedName>
        <fullName evidence="7">Cation/H+ exchanger transmembrane domain-containing protein</fullName>
    </recommendedName>
</protein>
<dbReference type="GO" id="GO:0015297">
    <property type="term" value="F:antiporter activity"/>
    <property type="evidence" value="ECO:0007669"/>
    <property type="project" value="InterPro"/>
</dbReference>
<accession>A0A7S2H7P2</accession>
<dbReference type="GO" id="GO:0016020">
    <property type="term" value="C:membrane"/>
    <property type="evidence" value="ECO:0007669"/>
    <property type="project" value="UniProtKB-SubCell"/>
</dbReference>
<feature type="compositionally biased region" description="Low complexity" evidence="5">
    <location>
        <begin position="559"/>
        <end position="574"/>
    </location>
</feature>
<feature type="region of interest" description="Disordered" evidence="5">
    <location>
        <begin position="524"/>
        <end position="622"/>
    </location>
</feature>
<dbReference type="AlphaFoldDB" id="A0A7S2H7P2"/>
<dbReference type="GO" id="GO:1902600">
    <property type="term" value="P:proton transmembrane transport"/>
    <property type="evidence" value="ECO:0007669"/>
    <property type="project" value="InterPro"/>
</dbReference>
<keyword evidence="3 6" id="KW-1133">Transmembrane helix</keyword>
<evidence type="ECO:0000256" key="6">
    <source>
        <dbReference type="SAM" id="Phobius"/>
    </source>
</evidence>
<sequence>MFDLPQLSEELSIGENLRSVAGGGTDVVLDTLGRDLLVFLTASVAVTPIAKKFNITPILGYLVLGAILGPHGADIFSNSEADIELGDFGILFLLFSEGLEVSRERLAALTQYLPLGLAQLSLTIGVLTFAFLSGGPEFLERFLPLDASLINIHNPIEALVAAIAGALSTSAFVFPVLKEREWEDEAAGQAATSILLLQDLAVAPLLVILPYISGTIPTDPGAIGLLTAKATLGFGSVLALGSVVLRRIFLLVAETRSTETFVALCLLVAAGMGSIAKSLGLTDTAGAFAAGVLLANTNYRAQIQADILPFKGILLGIFFMDAGSSFDIDLVLAEWPTVLTGAASLLFLKFLTLGLATRAPRWMEPNGLPAAQGFRLALMLAGGGEFAFVVLALAEKLGVLSGGVGGLFTAIVLITMACTPVLGELAAWASGPLLTLEPTRYPELESVGAERLGAGGDSEGYSEETTGGSAEVAHNAVVVCGLGDVGREVSQVLIEVHIAGGLPSLLASPADWAARTANADAAGGDAARDAARDAAGQPALASTSNGGSSRSDGGGGGSSSSSSSGSSSSSSVGSTIDGKTKFNDSSWTAMRSMAEAPAATDVGRRGAPVAEIPEEADSSLQA</sequence>
<evidence type="ECO:0000313" key="8">
    <source>
        <dbReference type="EMBL" id="CAD9482820.1"/>
    </source>
</evidence>
<reference evidence="8" key="1">
    <citation type="submission" date="2021-01" db="EMBL/GenBank/DDBJ databases">
        <authorList>
            <person name="Corre E."/>
            <person name="Pelletier E."/>
            <person name="Niang G."/>
            <person name="Scheremetjew M."/>
            <person name="Finn R."/>
            <person name="Kale V."/>
            <person name="Holt S."/>
            <person name="Cochrane G."/>
            <person name="Meng A."/>
            <person name="Brown T."/>
            <person name="Cohen L."/>
        </authorList>
    </citation>
    <scope>NUCLEOTIDE SEQUENCE</scope>
    <source>
        <strain evidence="8">UTEX LB 985</strain>
    </source>
</reference>
<feature type="transmembrane region" description="Helical" evidence="6">
    <location>
        <begin position="400"/>
        <end position="422"/>
    </location>
</feature>
<evidence type="ECO:0000256" key="5">
    <source>
        <dbReference type="SAM" id="MobiDB-lite"/>
    </source>
</evidence>
<evidence type="ECO:0000256" key="3">
    <source>
        <dbReference type="ARBA" id="ARBA00022989"/>
    </source>
</evidence>
<gene>
    <name evidence="8" type="ORF">CBRE1094_LOCUS25424</name>
</gene>
<organism evidence="8">
    <name type="scientific">Haptolina brevifila</name>
    <dbReference type="NCBI Taxonomy" id="156173"/>
    <lineage>
        <taxon>Eukaryota</taxon>
        <taxon>Haptista</taxon>
        <taxon>Haptophyta</taxon>
        <taxon>Prymnesiophyceae</taxon>
        <taxon>Prymnesiales</taxon>
        <taxon>Prymnesiaceae</taxon>
        <taxon>Haptolina</taxon>
    </lineage>
</organism>
<dbReference type="PANTHER" id="PTHR46157">
    <property type="entry name" value="K(+) EFFLUX ANTIPORTER 3, CHLOROPLASTIC"/>
    <property type="match status" value="1"/>
</dbReference>
<feature type="transmembrane region" description="Helical" evidence="6">
    <location>
        <begin position="376"/>
        <end position="394"/>
    </location>
</feature>
<evidence type="ECO:0000259" key="7">
    <source>
        <dbReference type="Pfam" id="PF00999"/>
    </source>
</evidence>
<dbReference type="InterPro" id="IPR038770">
    <property type="entry name" value="Na+/solute_symporter_sf"/>
</dbReference>
<evidence type="ECO:0000256" key="4">
    <source>
        <dbReference type="ARBA" id="ARBA00023136"/>
    </source>
</evidence>
<comment type="subcellular location">
    <subcellularLocation>
        <location evidence="1">Membrane</location>
        <topology evidence="1">Multi-pass membrane protein</topology>
    </subcellularLocation>
</comment>
<keyword evidence="4 6" id="KW-0472">Membrane</keyword>
<proteinExistence type="predicted"/>
<feature type="transmembrane region" description="Helical" evidence="6">
    <location>
        <begin position="232"/>
        <end position="249"/>
    </location>
</feature>
<dbReference type="InterPro" id="IPR006153">
    <property type="entry name" value="Cation/H_exchanger_TM"/>
</dbReference>
<feature type="transmembrane region" description="Helical" evidence="6">
    <location>
        <begin position="338"/>
        <end position="356"/>
    </location>
</feature>
<dbReference type="PANTHER" id="PTHR46157:SF4">
    <property type="entry name" value="K(+) EFFLUX ANTIPORTER 3, CHLOROPLASTIC"/>
    <property type="match status" value="1"/>
</dbReference>
<name>A0A7S2H7P2_9EUKA</name>
<dbReference type="EMBL" id="HBGU01046676">
    <property type="protein sequence ID" value="CAD9482820.1"/>
    <property type="molecule type" value="Transcribed_RNA"/>
</dbReference>
<keyword evidence="2 6" id="KW-0812">Transmembrane</keyword>
<evidence type="ECO:0000256" key="1">
    <source>
        <dbReference type="ARBA" id="ARBA00004141"/>
    </source>
</evidence>